<dbReference type="PANTHER" id="PTHR24421">
    <property type="entry name" value="NITRATE/NITRITE SENSOR PROTEIN NARX-RELATED"/>
    <property type="match status" value="1"/>
</dbReference>
<organism evidence="11 12">
    <name type="scientific">Metabacillus halosaccharovorans</name>
    <dbReference type="NCBI Taxonomy" id="930124"/>
    <lineage>
        <taxon>Bacteria</taxon>
        <taxon>Bacillati</taxon>
        <taxon>Bacillota</taxon>
        <taxon>Bacilli</taxon>
        <taxon>Bacillales</taxon>
        <taxon>Bacillaceae</taxon>
        <taxon>Metabacillus</taxon>
    </lineage>
</organism>
<name>A0ABT3DCD5_9BACI</name>
<keyword evidence="6" id="KW-0175">Coiled coil</keyword>
<dbReference type="Gene3D" id="1.20.5.1930">
    <property type="match status" value="1"/>
</dbReference>
<feature type="domain" description="Histidine kinase/HSP90-like ATPase" evidence="8">
    <location>
        <begin position="284"/>
        <end position="366"/>
    </location>
</feature>
<keyword evidence="7" id="KW-0812">Transmembrane</keyword>
<dbReference type="InterPro" id="IPR003594">
    <property type="entry name" value="HATPase_dom"/>
</dbReference>
<feature type="transmembrane region" description="Helical" evidence="7">
    <location>
        <begin position="17"/>
        <end position="35"/>
    </location>
</feature>
<dbReference type="Pfam" id="PF07730">
    <property type="entry name" value="HisKA_3"/>
    <property type="match status" value="1"/>
</dbReference>
<dbReference type="Pfam" id="PF02518">
    <property type="entry name" value="HATPase_c"/>
    <property type="match status" value="1"/>
</dbReference>
<proteinExistence type="predicted"/>
<evidence type="ECO:0000259" key="8">
    <source>
        <dbReference type="Pfam" id="PF02518"/>
    </source>
</evidence>
<dbReference type="Pfam" id="PF23540">
    <property type="entry name" value="DesK_N"/>
    <property type="match status" value="1"/>
</dbReference>
<feature type="transmembrane region" description="Helical" evidence="7">
    <location>
        <begin position="42"/>
        <end position="59"/>
    </location>
</feature>
<evidence type="ECO:0000256" key="3">
    <source>
        <dbReference type="ARBA" id="ARBA00022679"/>
    </source>
</evidence>
<dbReference type="RefSeq" id="WP_264141221.1">
    <property type="nucleotide sequence ID" value="NZ_JAOYEY010000014.1"/>
</dbReference>
<dbReference type="Gene3D" id="3.30.565.10">
    <property type="entry name" value="Histidine kinase-like ATPase, C-terminal domain"/>
    <property type="match status" value="1"/>
</dbReference>
<sequence>MVQKLKGFRAFPDRYGFFPYVFLIYLAMPAYYVAIAHGWKRIIGIGLLLLFLITYRQLYNSFDKKSYTYWLVIQVFVILILAILFNLYNIFLGFFTAHFIGWYKSKKTFFKALGMFAIVIISPLIVQREILELQDIFYYGIFILIMFISPFGIRSMSTRMELEKKLDEANEQIKELVKRDERMRIARDLHDHLGHTLSLITLKSQLVHKLINKDTEKAKLETKEIERTSRSALKQVRELVSDMRAITVAEELIESEILLQAAGVSFQFTGDSKLEDVPLLTQNILSMCLKEGVTNVVKHSQAKNCVVQLVKRDGEIELSILDDGKGLDETNVDGNGLKGINERLRLIDGFMKIISHKGTKLFITIPIIVKEKKAGVGS</sequence>
<keyword evidence="3" id="KW-0808">Transferase</keyword>
<dbReference type="CDD" id="cd16917">
    <property type="entry name" value="HATPase_UhpB-NarQ-NarX-like"/>
    <property type="match status" value="1"/>
</dbReference>
<evidence type="ECO:0000259" key="9">
    <source>
        <dbReference type="Pfam" id="PF07730"/>
    </source>
</evidence>
<dbReference type="EMBL" id="JAOYEY010000014">
    <property type="protein sequence ID" value="MCV9884226.1"/>
    <property type="molecule type" value="Genomic_DNA"/>
</dbReference>
<gene>
    <name evidence="11" type="ORF">OIH86_00880</name>
</gene>
<keyword evidence="12" id="KW-1185">Reference proteome</keyword>
<feature type="coiled-coil region" evidence="6">
    <location>
        <begin position="159"/>
        <end position="186"/>
    </location>
</feature>
<feature type="transmembrane region" description="Helical" evidence="7">
    <location>
        <begin position="136"/>
        <end position="153"/>
    </location>
</feature>
<evidence type="ECO:0000256" key="7">
    <source>
        <dbReference type="SAM" id="Phobius"/>
    </source>
</evidence>
<dbReference type="InterPro" id="IPR056374">
    <property type="entry name" value="DesK/YvfT_N"/>
</dbReference>
<dbReference type="Proteomes" id="UP001526147">
    <property type="component" value="Unassembled WGS sequence"/>
</dbReference>
<keyword evidence="5" id="KW-0902">Two-component regulatory system</keyword>
<comment type="caution">
    <text evidence="11">The sequence shown here is derived from an EMBL/GenBank/DDBJ whole genome shotgun (WGS) entry which is preliminary data.</text>
</comment>
<reference evidence="11 12" key="1">
    <citation type="submission" date="2022-10" db="EMBL/GenBank/DDBJ databases">
        <title>Draft genome assembly of moderately radiation resistant bacterium Metabacillus halosaccharovorans.</title>
        <authorList>
            <person name="Pal S."/>
            <person name="Gopinathan A."/>
        </authorList>
    </citation>
    <scope>NUCLEOTIDE SEQUENCE [LARGE SCALE GENOMIC DNA]</scope>
    <source>
        <strain evidence="11 12">VITHBRA001</strain>
    </source>
</reference>
<dbReference type="InterPro" id="IPR011712">
    <property type="entry name" value="Sig_transdc_His_kin_sub3_dim/P"/>
</dbReference>
<dbReference type="InterPro" id="IPR050482">
    <property type="entry name" value="Sensor_HK_TwoCompSys"/>
</dbReference>
<dbReference type="SUPFAM" id="SSF55874">
    <property type="entry name" value="ATPase domain of HSP90 chaperone/DNA topoisomerase II/histidine kinase"/>
    <property type="match status" value="1"/>
</dbReference>
<evidence type="ECO:0000256" key="6">
    <source>
        <dbReference type="SAM" id="Coils"/>
    </source>
</evidence>
<dbReference type="EC" id="2.7.13.3" evidence="2"/>
<dbReference type="PANTHER" id="PTHR24421:SF63">
    <property type="entry name" value="SENSOR HISTIDINE KINASE DESK"/>
    <property type="match status" value="1"/>
</dbReference>
<protein>
    <recommendedName>
        <fullName evidence="2">histidine kinase</fullName>
        <ecNumber evidence="2">2.7.13.3</ecNumber>
    </recommendedName>
</protein>
<evidence type="ECO:0000256" key="4">
    <source>
        <dbReference type="ARBA" id="ARBA00022777"/>
    </source>
</evidence>
<evidence type="ECO:0000256" key="5">
    <source>
        <dbReference type="ARBA" id="ARBA00023012"/>
    </source>
</evidence>
<dbReference type="GO" id="GO:0016301">
    <property type="term" value="F:kinase activity"/>
    <property type="evidence" value="ECO:0007669"/>
    <property type="project" value="UniProtKB-KW"/>
</dbReference>
<comment type="catalytic activity">
    <reaction evidence="1">
        <text>ATP + protein L-histidine = ADP + protein N-phospho-L-histidine.</text>
        <dbReference type="EC" id="2.7.13.3"/>
    </reaction>
</comment>
<feature type="domain" description="DesK/YvfT N-terminal" evidence="10">
    <location>
        <begin position="8"/>
        <end position="148"/>
    </location>
</feature>
<evidence type="ECO:0000313" key="11">
    <source>
        <dbReference type="EMBL" id="MCV9884226.1"/>
    </source>
</evidence>
<evidence type="ECO:0000256" key="2">
    <source>
        <dbReference type="ARBA" id="ARBA00012438"/>
    </source>
</evidence>
<evidence type="ECO:0000313" key="12">
    <source>
        <dbReference type="Proteomes" id="UP001526147"/>
    </source>
</evidence>
<dbReference type="InterPro" id="IPR036890">
    <property type="entry name" value="HATPase_C_sf"/>
</dbReference>
<keyword evidence="4 11" id="KW-0418">Kinase</keyword>
<accession>A0ABT3DCD5</accession>
<feature type="domain" description="Signal transduction histidine kinase subgroup 3 dimerisation and phosphoacceptor" evidence="9">
    <location>
        <begin position="181"/>
        <end position="245"/>
    </location>
</feature>
<evidence type="ECO:0000256" key="1">
    <source>
        <dbReference type="ARBA" id="ARBA00000085"/>
    </source>
</evidence>
<keyword evidence="7" id="KW-0472">Membrane</keyword>
<feature type="transmembrane region" description="Helical" evidence="7">
    <location>
        <begin position="109"/>
        <end position="130"/>
    </location>
</feature>
<feature type="transmembrane region" description="Helical" evidence="7">
    <location>
        <begin position="71"/>
        <end position="97"/>
    </location>
</feature>
<evidence type="ECO:0000259" key="10">
    <source>
        <dbReference type="Pfam" id="PF23540"/>
    </source>
</evidence>
<keyword evidence="7" id="KW-1133">Transmembrane helix</keyword>